<keyword evidence="4" id="KW-1185">Reference proteome</keyword>
<feature type="transmembrane region" description="Helical" evidence="1">
    <location>
        <begin position="78"/>
        <end position="105"/>
    </location>
</feature>
<gene>
    <name evidence="3" type="ORF">I4641_07445</name>
</gene>
<keyword evidence="1" id="KW-1133">Transmembrane helix</keyword>
<proteinExistence type="predicted"/>
<dbReference type="Pfam" id="PF07466">
    <property type="entry name" value="DUF1517"/>
    <property type="match status" value="1"/>
</dbReference>
<comment type="caution">
    <text evidence="3">The sequence shown here is derived from an EMBL/GenBank/DDBJ whole genome shotgun (WGS) entry which is preliminary data.</text>
</comment>
<dbReference type="Proteomes" id="UP000729733">
    <property type="component" value="Unassembled WGS sequence"/>
</dbReference>
<protein>
    <submittedName>
        <fullName evidence="3">DUF1517 domain-containing protein</fullName>
    </submittedName>
</protein>
<dbReference type="PANTHER" id="PTHR33975:SF2">
    <property type="entry name" value="MYELIN-ASSOCIATED OLIGODENDROCYTE BASIC PROTEIN"/>
    <property type="match status" value="1"/>
</dbReference>
<evidence type="ECO:0000313" key="4">
    <source>
        <dbReference type="Proteomes" id="UP000729733"/>
    </source>
</evidence>
<feature type="signal peptide" evidence="2">
    <location>
        <begin position="1"/>
        <end position="31"/>
    </location>
</feature>
<evidence type="ECO:0000256" key="1">
    <source>
        <dbReference type="SAM" id="Phobius"/>
    </source>
</evidence>
<dbReference type="PIRSF" id="PIRSF037221">
    <property type="entry name" value="DUF1517"/>
    <property type="match status" value="1"/>
</dbReference>
<evidence type="ECO:0000313" key="3">
    <source>
        <dbReference type="EMBL" id="MCC0176810.1"/>
    </source>
</evidence>
<evidence type="ECO:0000256" key="2">
    <source>
        <dbReference type="SAM" id="SignalP"/>
    </source>
</evidence>
<keyword evidence="1" id="KW-0812">Transmembrane</keyword>
<reference evidence="3" key="1">
    <citation type="journal article" date="2021" name="Antonie Van Leeuwenhoek">
        <title>Draft genome and description of Waterburya agarophytonicola gen. nov. sp. nov. (Pleurocapsales, Cyanobacteria): a seaweed symbiont.</title>
        <authorList>
            <person name="Bonthond G."/>
            <person name="Shalygin S."/>
            <person name="Bayer T."/>
            <person name="Weinberger F."/>
        </authorList>
    </citation>
    <scope>NUCLEOTIDE SEQUENCE</scope>
    <source>
        <strain evidence="3">KI4</strain>
    </source>
</reference>
<dbReference type="RefSeq" id="WP_229639848.1">
    <property type="nucleotide sequence ID" value="NZ_JADWDC010000013.1"/>
</dbReference>
<sequence length="326" mass="34520">MIFNKKFWIKSILALGLVCVLVLGNASTAMAARTGGRIGGGSFRAPSRSYSTPRSAPGGGGYVSPGYGYGGGGFGFPFLLPFIGFGGGGGLFSIIIFIAIANFLIRSFRSAGVGEESVYGAASSKVSVAEVQVGLLANARELQPELNRLALTADTSTASGRATVVQEATLALLRHPEYWVYGSTNSVKTDIDSAEAKFNQFSLTERSKFTEETLSNVDSVINSGDRKAIEQALKEALNEEPEAGEIQLRENDNGEYIVATVIVGATGNLNLPEINDSDSMRQALQQIGSVGSDRLLAVEILWTPQGDGDTLSSDDILAYYPNLKLV</sequence>
<name>A0A964BS26_9CYAN</name>
<dbReference type="InterPro" id="IPR053023">
    <property type="entry name" value="FLAP_modulator"/>
</dbReference>
<dbReference type="AlphaFoldDB" id="A0A964BS26"/>
<accession>A0A964BS26</accession>
<keyword evidence="2" id="KW-0732">Signal</keyword>
<dbReference type="PANTHER" id="PTHR33975">
    <property type="entry name" value="MYELIN-ASSOCIATED OLIGODENDROCYTE BASIC PROTEIN"/>
    <property type="match status" value="1"/>
</dbReference>
<dbReference type="EMBL" id="JADWDC010000013">
    <property type="protein sequence ID" value="MCC0176810.1"/>
    <property type="molecule type" value="Genomic_DNA"/>
</dbReference>
<dbReference type="InterPro" id="IPR010903">
    <property type="entry name" value="DUF1517"/>
</dbReference>
<organism evidence="3 4">
    <name type="scientific">Waterburya agarophytonicola KI4</name>
    <dbReference type="NCBI Taxonomy" id="2874699"/>
    <lineage>
        <taxon>Bacteria</taxon>
        <taxon>Bacillati</taxon>
        <taxon>Cyanobacteriota</taxon>
        <taxon>Cyanophyceae</taxon>
        <taxon>Pleurocapsales</taxon>
        <taxon>Hyellaceae</taxon>
        <taxon>Waterburya</taxon>
        <taxon>Waterburya agarophytonicola</taxon>
    </lineage>
</organism>
<feature type="chain" id="PRO_5037285942" evidence="2">
    <location>
        <begin position="32"/>
        <end position="326"/>
    </location>
</feature>
<keyword evidence="1" id="KW-0472">Membrane</keyword>